<evidence type="ECO:0000256" key="3">
    <source>
        <dbReference type="SAM" id="SignalP"/>
    </source>
</evidence>
<feature type="signal peptide" evidence="3">
    <location>
        <begin position="1"/>
        <end position="26"/>
    </location>
</feature>
<organism evidence="4 5">
    <name type="scientific">Jimgerdemannia flammicorona</name>
    <dbReference type="NCBI Taxonomy" id="994334"/>
    <lineage>
        <taxon>Eukaryota</taxon>
        <taxon>Fungi</taxon>
        <taxon>Fungi incertae sedis</taxon>
        <taxon>Mucoromycota</taxon>
        <taxon>Mucoromycotina</taxon>
        <taxon>Endogonomycetes</taxon>
        <taxon>Endogonales</taxon>
        <taxon>Endogonaceae</taxon>
        <taxon>Jimgerdemannia</taxon>
    </lineage>
</organism>
<feature type="region of interest" description="Disordered" evidence="1">
    <location>
        <begin position="224"/>
        <end position="310"/>
    </location>
</feature>
<evidence type="ECO:0000313" key="5">
    <source>
        <dbReference type="Proteomes" id="UP000268093"/>
    </source>
</evidence>
<dbReference type="EMBL" id="RBNI01012438">
    <property type="protein sequence ID" value="RUP42782.1"/>
    <property type="molecule type" value="Genomic_DNA"/>
</dbReference>
<keyword evidence="2" id="KW-0812">Transmembrane</keyword>
<reference evidence="4 5" key="1">
    <citation type="journal article" date="2018" name="New Phytol.">
        <title>Phylogenomics of Endogonaceae and evolution of mycorrhizas within Mucoromycota.</title>
        <authorList>
            <person name="Chang Y."/>
            <person name="Desiro A."/>
            <person name="Na H."/>
            <person name="Sandor L."/>
            <person name="Lipzen A."/>
            <person name="Clum A."/>
            <person name="Barry K."/>
            <person name="Grigoriev I.V."/>
            <person name="Martin F.M."/>
            <person name="Stajich J.E."/>
            <person name="Smith M.E."/>
            <person name="Bonito G."/>
            <person name="Spatafora J.W."/>
        </authorList>
    </citation>
    <scope>NUCLEOTIDE SEQUENCE [LARGE SCALE GENOMIC DNA]</scope>
    <source>
        <strain evidence="4 5">GMNB39</strain>
    </source>
</reference>
<keyword evidence="2" id="KW-1133">Transmembrane helix</keyword>
<evidence type="ECO:0000313" key="4">
    <source>
        <dbReference type="EMBL" id="RUP42782.1"/>
    </source>
</evidence>
<evidence type="ECO:0000256" key="2">
    <source>
        <dbReference type="SAM" id="Phobius"/>
    </source>
</evidence>
<keyword evidence="5" id="KW-1185">Reference proteome</keyword>
<protein>
    <submittedName>
        <fullName evidence="4">Uncharacterized protein</fullName>
    </submittedName>
</protein>
<gene>
    <name evidence="4" type="ORF">BC936DRAFT_138095</name>
</gene>
<evidence type="ECO:0000256" key="1">
    <source>
        <dbReference type="SAM" id="MobiDB-lite"/>
    </source>
</evidence>
<feature type="compositionally biased region" description="Low complexity" evidence="1">
    <location>
        <begin position="224"/>
        <end position="246"/>
    </location>
</feature>
<sequence>MKFIPTLGVPPAPFIFALWPTLNVLALPTPDIRSTTSNDDQLISTSQLPSLHAIRRGLSATSEMAATPTDVNQTVITPEPSMGMITGCIILSLGVVMLLALLAFFIRIRRPKYFMPKPVCGRSYSSTYFSKNISRERGFKSESQNSVVYPDSSMHVDSIHQIEPASPNKTESWRIYASPTSSHHDHQEMVAIDLLHRASTPTESAYPSSYRSISQTTSSATTIIPLRTVSPLPTTSLSGTSPTSAPNTRPASLADVFSVTLTPPPRAKQRPRSPTPAEDSQQYSIHEISSTSLSTRSRQGRDPIPSFASDDMDGLYMIPLSMTRDSNGSVPEMMDLPNHFREVDL</sequence>
<proteinExistence type="predicted"/>
<keyword evidence="2" id="KW-0472">Membrane</keyword>
<dbReference type="Proteomes" id="UP000268093">
    <property type="component" value="Unassembled WGS sequence"/>
</dbReference>
<dbReference type="AlphaFoldDB" id="A0A433CW60"/>
<feature type="compositionally biased region" description="Polar residues" evidence="1">
    <location>
        <begin position="278"/>
        <end position="297"/>
    </location>
</feature>
<feature type="transmembrane region" description="Helical" evidence="2">
    <location>
        <begin position="84"/>
        <end position="106"/>
    </location>
</feature>
<comment type="caution">
    <text evidence="4">The sequence shown here is derived from an EMBL/GenBank/DDBJ whole genome shotgun (WGS) entry which is preliminary data.</text>
</comment>
<dbReference type="CDD" id="cd12087">
    <property type="entry name" value="TM_EGFR-like"/>
    <property type="match status" value="1"/>
</dbReference>
<feature type="chain" id="PRO_5019294981" evidence="3">
    <location>
        <begin position="27"/>
        <end position="345"/>
    </location>
</feature>
<keyword evidence="3" id="KW-0732">Signal</keyword>
<accession>A0A433CW60</accession>
<name>A0A433CW60_9FUNG</name>